<evidence type="ECO:0000313" key="9">
    <source>
        <dbReference type="EMBL" id="AIT60617.1"/>
    </source>
</evidence>
<dbReference type="eggNOG" id="COG1960">
    <property type="taxonomic scope" value="Bacteria"/>
</dbReference>
<dbReference type="AlphaFoldDB" id="A0A097IEP7"/>
<dbReference type="EMBL" id="CP006764">
    <property type="protein sequence ID" value="AIT60617.1"/>
    <property type="molecule type" value="Genomic_DNA"/>
</dbReference>
<feature type="domain" description="Acyl-CoA dehydrogenase/oxidase N-terminal" evidence="8">
    <location>
        <begin position="26"/>
        <end position="126"/>
    </location>
</feature>
<keyword evidence="3 5" id="KW-0285">Flavoprotein</keyword>
<keyword evidence="10" id="KW-1185">Reference proteome</keyword>
<dbReference type="STRING" id="558173.CDOO_04635"/>
<evidence type="ECO:0000256" key="5">
    <source>
        <dbReference type="RuleBase" id="RU362125"/>
    </source>
</evidence>
<dbReference type="InterPro" id="IPR009075">
    <property type="entry name" value="AcylCo_DH/oxidase_C"/>
</dbReference>
<dbReference type="GO" id="GO:0003995">
    <property type="term" value="F:acyl-CoA dehydrogenase activity"/>
    <property type="evidence" value="ECO:0007669"/>
    <property type="project" value="InterPro"/>
</dbReference>
<accession>A0A097IEP7</accession>
<evidence type="ECO:0000259" key="8">
    <source>
        <dbReference type="Pfam" id="PF02771"/>
    </source>
</evidence>
<dbReference type="InterPro" id="IPR013786">
    <property type="entry name" value="AcylCoA_DH/ox_N"/>
</dbReference>
<proteinExistence type="inferred from homology"/>
<protein>
    <submittedName>
        <fullName evidence="9">Acyl-CoA dehydrogenase</fullName>
    </submittedName>
</protein>
<evidence type="ECO:0000256" key="4">
    <source>
        <dbReference type="ARBA" id="ARBA00022827"/>
    </source>
</evidence>
<comment type="similarity">
    <text evidence="2 5">Belongs to the acyl-CoA dehydrogenase family.</text>
</comment>
<dbReference type="KEGG" id="cdo:CDOO_04635"/>
<reference evidence="9 10" key="1">
    <citation type="submission" date="2013-09" db="EMBL/GenBank/DDBJ databases">
        <title>Complete genome sequence of Corynebacterium doosanense CAU 212(T) (=DSM 45436(T)), isolated from activated sludge.</title>
        <authorList>
            <person name="Schaffert L."/>
            <person name="Albersmeier A."/>
            <person name="Kalinowski J."/>
            <person name="Ruckert C."/>
        </authorList>
    </citation>
    <scope>NUCLEOTIDE SEQUENCE [LARGE SCALE GENOMIC DNA]</scope>
    <source>
        <strain evidence="9 10">CAU 212</strain>
    </source>
</reference>
<dbReference type="GO" id="GO:0006635">
    <property type="term" value="P:fatty acid beta-oxidation"/>
    <property type="evidence" value="ECO:0007669"/>
    <property type="project" value="InterPro"/>
</dbReference>
<name>A0A097IEP7_9CORY</name>
<dbReference type="InterPro" id="IPR009100">
    <property type="entry name" value="AcylCoA_DH/oxidase_NM_dom_sf"/>
</dbReference>
<evidence type="ECO:0000256" key="3">
    <source>
        <dbReference type="ARBA" id="ARBA00022630"/>
    </source>
</evidence>
<dbReference type="HOGENOM" id="CLU_018204_8_2_11"/>
<dbReference type="GO" id="GO:0050660">
    <property type="term" value="F:flavin adenine dinucleotide binding"/>
    <property type="evidence" value="ECO:0007669"/>
    <property type="project" value="InterPro"/>
</dbReference>
<dbReference type="InterPro" id="IPR037069">
    <property type="entry name" value="AcylCoA_DH/ox_N_sf"/>
</dbReference>
<gene>
    <name evidence="9" type="ORF">CDOO_04635</name>
</gene>
<dbReference type="OrthoDB" id="9770681at2"/>
<keyword evidence="5" id="KW-0560">Oxidoreductase</keyword>
<evidence type="ECO:0000259" key="7">
    <source>
        <dbReference type="Pfam" id="PF02770"/>
    </source>
</evidence>
<sequence length="389" mass="42100">MSILEPTTDYYQVFADVTGDDLKHWENARSFENDALPRINDDWEKGNYPLELVARLAELGLLNDGVEVPGQEAMSPLAAGLVSMEISRIDGSMGVVLGVQSALCMRAISFFGSDEQKQQWLPDLAAAKKLGAFALTEPTHGSDAVSLETTATRDGDSWVLNGEKRWIGNGYKGDMTVIWARMDDGQVGGFIVPQDTEGYASTNITGKVSLRAIHQAHITLTDCRIPAENKLPGANTFKDTSKILEASRGGVSWSALGHAISAYESALAYSKERIQFGKPLAHHQLIQQRLTDMLIDVTNMALHCRRIADLDAAGELAGHQAALTKVHNTRAAKRVVANARDMLGGSGILLENNVVRHFADMEALHTFEGTDSVQSLIIGRAVTGKGAFA</sequence>
<dbReference type="SUPFAM" id="SSF47203">
    <property type="entry name" value="Acyl-CoA dehydrogenase C-terminal domain-like"/>
    <property type="match status" value="1"/>
</dbReference>
<dbReference type="InterPro" id="IPR006089">
    <property type="entry name" value="Acyl-CoA_DH_CS"/>
</dbReference>
<evidence type="ECO:0000313" key="10">
    <source>
        <dbReference type="Proteomes" id="UP000029914"/>
    </source>
</evidence>
<dbReference type="PROSITE" id="PS00073">
    <property type="entry name" value="ACYL_COA_DH_2"/>
    <property type="match status" value="1"/>
</dbReference>
<dbReference type="Pfam" id="PF02770">
    <property type="entry name" value="Acyl-CoA_dh_M"/>
    <property type="match status" value="1"/>
</dbReference>
<dbReference type="SUPFAM" id="SSF56645">
    <property type="entry name" value="Acyl-CoA dehydrogenase NM domain-like"/>
    <property type="match status" value="1"/>
</dbReference>
<organism evidence="9 10">
    <name type="scientific">Corynebacterium doosanense CAU 212 = DSM 45436</name>
    <dbReference type="NCBI Taxonomy" id="558173"/>
    <lineage>
        <taxon>Bacteria</taxon>
        <taxon>Bacillati</taxon>
        <taxon>Actinomycetota</taxon>
        <taxon>Actinomycetes</taxon>
        <taxon>Mycobacteriales</taxon>
        <taxon>Corynebacteriaceae</taxon>
        <taxon>Corynebacterium</taxon>
    </lineage>
</organism>
<dbReference type="InterPro" id="IPR045008">
    <property type="entry name" value="ACX4-like"/>
</dbReference>
<comment type="cofactor">
    <cofactor evidence="1 5">
        <name>FAD</name>
        <dbReference type="ChEBI" id="CHEBI:57692"/>
    </cofactor>
</comment>
<dbReference type="Gene3D" id="1.20.140.10">
    <property type="entry name" value="Butyryl-CoA Dehydrogenase, subunit A, domain 3"/>
    <property type="match status" value="1"/>
</dbReference>
<evidence type="ECO:0000256" key="2">
    <source>
        <dbReference type="ARBA" id="ARBA00009347"/>
    </source>
</evidence>
<dbReference type="RefSeq" id="WP_018021866.1">
    <property type="nucleotide sequence ID" value="NZ_AQUX01000004.1"/>
</dbReference>
<dbReference type="PANTHER" id="PTHR43188">
    <property type="entry name" value="ACYL-COENZYME A OXIDASE"/>
    <property type="match status" value="1"/>
</dbReference>
<evidence type="ECO:0000259" key="6">
    <source>
        <dbReference type="Pfam" id="PF00441"/>
    </source>
</evidence>
<dbReference type="InterPro" id="IPR036250">
    <property type="entry name" value="AcylCo_DH-like_C"/>
</dbReference>
<dbReference type="Gene3D" id="1.10.540.10">
    <property type="entry name" value="Acyl-CoA dehydrogenase/oxidase, N-terminal domain"/>
    <property type="match status" value="1"/>
</dbReference>
<dbReference type="PANTHER" id="PTHR43188:SF1">
    <property type="entry name" value="ACYL-COA DEHYDROGENASE"/>
    <property type="match status" value="1"/>
</dbReference>
<dbReference type="InterPro" id="IPR046373">
    <property type="entry name" value="Acyl-CoA_Oxase/DH_mid-dom_sf"/>
</dbReference>
<dbReference type="InterPro" id="IPR006091">
    <property type="entry name" value="Acyl-CoA_Oxase/DH_mid-dom"/>
</dbReference>
<keyword evidence="4 5" id="KW-0274">FAD</keyword>
<dbReference type="Pfam" id="PF00441">
    <property type="entry name" value="Acyl-CoA_dh_1"/>
    <property type="match status" value="1"/>
</dbReference>
<dbReference type="Gene3D" id="2.40.110.10">
    <property type="entry name" value="Butyryl-CoA Dehydrogenase, subunit A, domain 2"/>
    <property type="match status" value="1"/>
</dbReference>
<dbReference type="Proteomes" id="UP000029914">
    <property type="component" value="Chromosome"/>
</dbReference>
<evidence type="ECO:0000256" key="1">
    <source>
        <dbReference type="ARBA" id="ARBA00001974"/>
    </source>
</evidence>
<dbReference type="Pfam" id="PF02771">
    <property type="entry name" value="Acyl-CoA_dh_N"/>
    <property type="match status" value="1"/>
</dbReference>
<feature type="domain" description="Acyl-CoA oxidase/dehydrogenase middle" evidence="7">
    <location>
        <begin position="132"/>
        <end position="223"/>
    </location>
</feature>
<feature type="domain" description="Acyl-CoA dehydrogenase/oxidase C-terminal" evidence="6">
    <location>
        <begin position="240"/>
        <end position="382"/>
    </location>
</feature>